<feature type="domain" description="CCHC-type" evidence="3">
    <location>
        <begin position="65"/>
        <end position="79"/>
    </location>
</feature>
<reference evidence="4 5" key="1">
    <citation type="submission" date="2023-02" db="EMBL/GenBank/DDBJ databases">
        <title>LHISI_Scaffold_Assembly.</title>
        <authorList>
            <person name="Stuart O.P."/>
            <person name="Cleave R."/>
            <person name="Magrath M.J.L."/>
            <person name="Mikheyev A.S."/>
        </authorList>
    </citation>
    <scope>NUCLEOTIDE SEQUENCE [LARGE SCALE GENOMIC DNA]</scope>
    <source>
        <strain evidence="4">Daus_M_001</strain>
        <tissue evidence="4">Leg muscle</tissue>
    </source>
</reference>
<comment type="caution">
    <text evidence="4">The sequence shown here is derived from an EMBL/GenBank/DDBJ whole genome shotgun (WGS) entry which is preliminary data.</text>
</comment>
<organism evidence="4 5">
    <name type="scientific">Dryococelus australis</name>
    <dbReference type="NCBI Taxonomy" id="614101"/>
    <lineage>
        <taxon>Eukaryota</taxon>
        <taxon>Metazoa</taxon>
        <taxon>Ecdysozoa</taxon>
        <taxon>Arthropoda</taxon>
        <taxon>Hexapoda</taxon>
        <taxon>Insecta</taxon>
        <taxon>Pterygota</taxon>
        <taxon>Neoptera</taxon>
        <taxon>Polyneoptera</taxon>
        <taxon>Phasmatodea</taxon>
        <taxon>Verophasmatodea</taxon>
        <taxon>Anareolatae</taxon>
        <taxon>Phasmatidae</taxon>
        <taxon>Eurycanthinae</taxon>
        <taxon>Dryococelus</taxon>
    </lineage>
</organism>
<evidence type="ECO:0000256" key="2">
    <source>
        <dbReference type="SAM" id="MobiDB-lite"/>
    </source>
</evidence>
<dbReference type="SUPFAM" id="SSF57756">
    <property type="entry name" value="Retrovirus zinc finger-like domains"/>
    <property type="match status" value="1"/>
</dbReference>
<feature type="region of interest" description="Disordered" evidence="2">
    <location>
        <begin position="191"/>
        <end position="213"/>
    </location>
</feature>
<dbReference type="InterPro" id="IPR036875">
    <property type="entry name" value="Znf_CCHC_sf"/>
</dbReference>
<protein>
    <recommendedName>
        <fullName evidence="3">CCHC-type domain-containing protein</fullName>
    </recommendedName>
</protein>
<evidence type="ECO:0000313" key="4">
    <source>
        <dbReference type="EMBL" id="KAJ8886994.1"/>
    </source>
</evidence>
<proteinExistence type="predicted"/>
<name>A0ABQ9HRJ5_9NEOP</name>
<keyword evidence="1" id="KW-0479">Metal-binding</keyword>
<gene>
    <name evidence="4" type="ORF">PR048_013208</name>
</gene>
<keyword evidence="5" id="KW-1185">Reference proteome</keyword>
<evidence type="ECO:0000313" key="5">
    <source>
        <dbReference type="Proteomes" id="UP001159363"/>
    </source>
</evidence>
<accession>A0ABQ9HRJ5</accession>
<evidence type="ECO:0000256" key="1">
    <source>
        <dbReference type="PROSITE-ProRule" id="PRU00047"/>
    </source>
</evidence>
<dbReference type="Gene3D" id="4.10.60.10">
    <property type="entry name" value="Zinc finger, CCHC-type"/>
    <property type="match status" value="1"/>
</dbReference>
<keyword evidence="1" id="KW-0863">Zinc-finger</keyword>
<dbReference type="InterPro" id="IPR001878">
    <property type="entry name" value="Znf_CCHC"/>
</dbReference>
<dbReference type="PROSITE" id="PS50158">
    <property type="entry name" value="ZF_CCHC"/>
    <property type="match status" value="1"/>
</dbReference>
<dbReference type="Proteomes" id="UP001159363">
    <property type="component" value="Chromosome X"/>
</dbReference>
<dbReference type="SMART" id="SM00343">
    <property type="entry name" value="ZnF_C2HC"/>
    <property type="match status" value="3"/>
</dbReference>
<keyword evidence="1" id="KW-0862">Zinc</keyword>
<dbReference type="EMBL" id="JARBHB010000004">
    <property type="protein sequence ID" value="KAJ8886994.1"/>
    <property type="molecule type" value="Genomic_DNA"/>
</dbReference>
<evidence type="ECO:0000259" key="3">
    <source>
        <dbReference type="PROSITE" id="PS50158"/>
    </source>
</evidence>
<sequence length="213" mass="23478">MSCGPSYEESMRAKILEETTLAQFLNGIKGTILRAHGKRSQSRRCYNGNRVGHLAKHCREPSRDKCGNCGQDGHKAEVCCITKCKYCNKVEHLQSSCFKKKNLNKKGHMSEPQAREARNRGIRAKCSRKGGEKAFQVLGLASPCEAGSQCKSEGNKTLMMYKEASVQCELVGSRAPSDDGGQKFSPRVMGNLQSINESPKPGSQKMETNVTMQ</sequence>